<evidence type="ECO:0000313" key="3">
    <source>
        <dbReference type="Proteomes" id="UP000267900"/>
    </source>
</evidence>
<evidence type="ECO:0000256" key="1">
    <source>
        <dbReference type="SAM" id="MobiDB-lite"/>
    </source>
</evidence>
<organism evidence="2 3">
    <name type="scientific">Streptomyces luteoverticillatus</name>
    <name type="common">Streptoverticillium luteoverticillatus</name>
    <dbReference type="NCBI Taxonomy" id="66425"/>
    <lineage>
        <taxon>Bacteria</taxon>
        <taxon>Bacillati</taxon>
        <taxon>Actinomycetota</taxon>
        <taxon>Actinomycetes</taxon>
        <taxon>Kitasatosporales</taxon>
        <taxon>Streptomycetaceae</taxon>
        <taxon>Streptomyces</taxon>
    </lineage>
</organism>
<gene>
    <name evidence="2" type="ORF">EKH77_23925</name>
</gene>
<dbReference type="EMBL" id="CP034587">
    <property type="protein sequence ID" value="AZQ73858.1"/>
    <property type="molecule type" value="Genomic_DNA"/>
</dbReference>
<dbReference type="OrthoDB" id="4111494at2"/>
<reference evidence="2 3" key="1">
    <citation type="submission" date="2018-12" db="EMBL/GenBank/DDBJ databases">
        <title>The whole draft genome of Streptomyce luteoverticillatus CGMCC 15060.</title>
        <authorList>
            <person name="Feng Z."/>
            <person name="Chen G."/>
            <person name="Zhang J."/>
            <person name="Zhu H."/>
            <person name="Yu X."/>
            <person name="Zhang W."/>
            <person name="Zhang X."/>
        </authorList>
    </citation>
    <scope>NUCLEOTIDE SEQUENCE [LARGE SCALE GENOMIC DNA]</scope>
    <source>
        <strain evidence="2 3">CGMCC 15060</strain>
    </source>
</reference>
<evidence type="ECO:0000313" key="2">
    <source>
        <dbReference type="EMBL" id="AZQ73858.1"/>
    </source>
</evidence>
<sequence length="361" mass="38031">MTTVFIAAASLIAAGCFFALGGYTRWQDARSLDRACDGILPKGDIESLMGSDRLYGGTPLIPRTKSLQSCSITSRGHTRGTTGVSIKWRDEGGGAFLDIGQSGLVGDYASTGPIGNGWSGVMTWSGSIGYASVIAECRGANKDLMVSVSSYPGQREDTFNTPQGFGDLARVATKTMERAAKKWGCDANMGKPVTSVTPPSAYKHDRIPADQARGTCQPVAGAKMDAKGSGPAKAIETPTGNALIEDCYLLDEKGRPLYHLSAYYGPYALELRESHGVLLRSPAGSNRDTGSAWARSECRTFFGTARFTVTPERDALGSDTGTQSDPDLPAKLLTSFAKNAAERHGCSNVALPSTSSGDGTK</sequence>
<name>A0A3S9PNH3_STRLT</name>
<accession>A0A3S9PNH3</accession>
<protein>
    <recommendedName>
        <fullName evidence="4">DUF3558 domain-containing protein</fullName>
    </recommendedName>
</protein>
<dbReference type="Proteomes" id="UP000267900">
    <property type="component" value="Chromosome"/>
</dbReference>
<evidence type="ECO:0008006" key="4">
    <source>
        <dbReference type="Google" id="ProtNLM"/>
    </source>
</evidence>
<keyword evidence="3" id="KW-1185">Reference proteome</keyword>
<dbReference type="AlphaFoldDB" id="A0A3S9PNH3"/>
<proteinExistence type="predicted"/>
<feature type="region of interest" description="Disordered" evidence="1">
    <location>
        <begin position="312"/>
        <end position="331"/>
    </location>
</feature>
<dbReference type="RefSeq" id="WP_126916365.1">
    <property type="nucleotide sequence ID" value="NZ_CP034587.1"/>
</dbReference>